<evidence type="ECO:0000313" key="2">
    <source>
        <dbReference type="Proteomes" id="UP000014316"/>
    </source>
</evidence>
<proteinExistence type="predicted"/>
<reference evidence="1 2" key="1">
    <citation type="journal article" date="2013" name="PLoS ONE">
        <title>Lactobacillus paracasei comparative genomics: towards species pan-genome definition and exploitation of diversity.</title>
        <authorList>
            <person name="Smokvina T."/>
            <person name="Wels M."/>
            <person name="Polka J."/>
            <person name="Chervaux C."/>
            <person name="Brisse S."/>
            <person name="Boekhorst J."/>
            <person name="van Hylckama Vlieg J.E."/>
            <person name="Siezen R.J."/>
        </authorList>
    </citation>
    <scope>NUCLEOTIDE SEQUENCE [LARGE SCALE GENOMIC DNA]</scope>
    <source>
        <strain evidence="1 2">Lpp123</strain>
    </source>
</reference>
<gene>
    <name evidence="1" type="primary">secA</name>
    <name evidence="1" type="ORF">Lpp123_10401</name>
</gene>
<comment type="caution">
    <text evidence="1">The sequence shown here is derived from an EMBL/GenBank/DDBJ whole genome shotgun (WGS) entry which is preliminary data.</text>
</comment>
<protein>
    <submittedName>
        <fullName evidence="1">Preprotein translocase subunit SecA</fullName>
    </submittedName>
</protein>
<accession>A0A829GAI3</accession>
<organism evidence="1 2">
    <name type="scientific">Lacticaseibacillus paracasei subsp. paracasei Lpp123</name>
    <dbReference type="NCBI Taxonomy" id="1256201"/>
    <lineage>
        <taxon>Bacteria</taxon>
        <taxon>Bacillati</taxon>
        <taxon>Bacillota</taxon>
        <taxon>Bacilli</taxon>
        <taxon>Lactobacillales</taxon>
        <taxon>Lactobacillaceae</taxon>
        <taxon>Lacticaseibacillus</taxon>
    </lineage>
</organism>
<dbReference type="Proteomes" id="UP000014316">
    <property type="component" value="Unassembled WGS sequence"/>
</dbReference>
<sequence>MASIDDDVTRLFMKAEIRQNIRR</sequence>
<dbReference type="EMBL" id="ANJW01000617">
    <property type="protein sequence ID" value="EPC52442.1"/>
    <property type="molecule type" value="Genomic_DNA"/>
</dbReference>
<dbReference type="AlphaFoldDB" id="A0A829GAI3"/>
<name>A0A829GAI3_LACPA</name>
<evidence type="ECO:0000313" key="1">
    <source>
        <dbReference type="EMBL" id="EPC52442.1"/>
    </source>
</evidence>